<dbReference type="EMBL" id="LNYA01000003">
    <property type="protein sequence ID" value="KTC99386.1"/>
    <property type="molecule type" value="Genomic_DNA"/>
</dbReference>
<evidence type="ECO:0000313" key="1">
    <source>
        <dbReference type="EMBL" id="KTC99386.1"/>
    </source>
</evidence>
<sequence length="169" mass="19684">MNTKGFILVTALLFLSLMMLLVLSQQQLVWLYQQSLNRLIHKHQSLHAMEKQLRFILDKGLLRKGRACLLHSDDVNQVINRLLQGQGCLYVAKESSYRYFVEELGVFSCMQHVAENRLYSTHHWRLTMASADREILQIRFAQLVAEQPCKLQSPVFIKPGLLSWRFLLA</sequence>
<proteinExistence type="predicted"/>
<protein>
    <submittedName>
        <fullName evidence="1">Uncharacterized protein</fullName>
    </submittedName>
</protein>
<gene>
    <name evidence="1" type="ORF">Lery_0287</name>
</gene>
<dbReference type="PATRIC" id="fig|448.7.peg.300"/>
<organism evidence="1 2">
    <name type="scientific">Legionella erythra</name>
    <dbReference type="NCBI Taxonomy" id="448"/>
    <lineage>
        <taxon>Bacteria</taxon>
        <taxon>Pseudomonadati</taxon>
        <taxon>Pseudomonadota</taxon>
        <taxon>Gammaproteobacteria</taxon>
        <taxon>Legionellales</taxon>
        <taxon>Legionellaceae</taxon>
        <taxon>Legionella</taxon>
    </lineage>
</organism>
<accession>A0A0W0TVJ0</accession>
<dbReference type="RefSeq" id="WP_058525467.1">
    <property type="nucleotide sequence ID" value="NZ_CAAAHY010000001.1"/>
</dbReference>
<evidence type="ECO:0000313" key="2">
    <source>
        <dbReference type="Proteomes" id="UP000054773"/>
    </source>
</evidence>
<dbReference type="OrthoDB" id="5652060at2"/>
<dbReference type="Proteomes" id="UP000054773">
    <property type="component" value="Unassembled WGS sequence"/>
</dbReference>
<reference evidence="1 2" key="1">
    <citation type="submission" date="2015-11" db="EMBL/GenBank/DDBJ databases">
        <title>Genomic analysis of 38 Legionella species identifies large and diverse effector repertoires.</title>
        <authorList>
            <person name="Burstein D."/>
            <person name="Amaro F."/>
            <person name="Zusman T."/>
            <person name="Lifshitz Z."/>
            <person name="Cohen O."/>
            <person name="Gilbert J.A."/>
            <person name="Pupko T."/>
            <person name="Shuman H.A."/>
            <person name="Segal G."/>
        </authorList>
    </citation>
    <scope>NUCLEOTIDE SEQUENCE [LARGE SCALE GENOMIC DNA]</scope>
    <source>
        <strain evidence="1 2">SE-32A-C8</strain>
    </source>
</reference>
<comment type="caution">
    <text evidence="1">The sequence shown here is derived from an EMBL/GenBank/DDBJ whole genome shotgun (WGS) entry which is preliminary data.</text>
</comment>
<dbReference type="AlphaFoldDB" id="A0A0W0TVJ0"/>
<dbReference type="STRING" id="448.Lery_0287"/>
<keyword evidence="2" id="KW-1185">Reference proteome</keyword>
<name>A0A0W0TVJ0_LEGER</name>